<evidence type="ECO:0000313" key="2">
    <source>
        <dbReference type="EMBL" id="QPS33623.1"/>
    </source>
</evidence>
<sequence>MSKRVGVPRLSIDDVKEITGLSGPTIRRHVATGKLRAYKVGRVIRIHEDDLGALYEEIRTA</sequence>
<proteinExistence type="predicted"/>
<gene>
    <name evidence="2" type="ORF">I6G59_17145</name>
</gene>
<dbReference type="InterPro" id="IPR010093">
    <property type="entry name" value="SinI_DNA-bd"/>
</dbReference>
<dbReference type="Proteomes" id="UP000594979">
    <property type="component" value="Chromosome"/>
</dbReference>
<dbReference type="AlphaFoldDB" id="A0A7T2TH41"/>
<evidence type="ECO:0000313" key="3">
    <source>
        <dbReference type="Proteomes" id="UP000594979"/>
    </source>
</evidence>
<dbReference type="InterPro" id="IPR009061">
    <property type="entry name" value="DNA-bd_dom_put_sf"/>
</dbReference>
<accession>A0A7T2TH41</accession>
<dbReference type="EMBL" id="CP065682">
    <property type="protein sequence ID" value="QPS33623.1"/>
    <property type="molecule type" value="Genomic_DNA"/>
</dbReference>
<dbReference type="KEGG" id="bcau:I6G59_17145"/>
<reference evidence="2 3" key="1">
    <citation type="submission" date="2020-12" db="EMBL/GenBank/DDBJ databases">
        <title>FDA dAtabase for Regulatory Grade micrObial Sequences (FDA-ARGOS): Supporting development and validation of Infectious Disease Dx tests.</title>
        <authorList>
            <person name="Sproer C."/>
            <person name="Gronow S."/>
            <person name="Severitt S."/>
            <person name="Schroder I."/>
            <person name="Tallon L."/>
            <person name="Sadzewicz L."/>
            <person name="Zhao X."/>
            <person name="Boylan J."/>
            <person name="Ott S."/>
            <person name="Bowen H."/>
            <person name="Vavikolanu K."/>
            <person name="Mehta A."/>
            <person name="Aluvathingal J."/>
            <person name="Nadendla S."/>
            <person name="Lowell S."/>
            <person name="Myers T."/>
            <person name="Yan Y."/>
            <person name="Sichtig H."/>
        </authorList>
    </citation>
    <scope>NUCLEOTIDE SEQUENCE [LARGE SCALE GENOMIC DNA]</scope>
    <source>
        <strain evidence="2 3">FDAARGOS_902</strain>
    </source>
</reference>
<dbReference type="RefSeq" id="WP_197932012.1">
    <property type="nucleotide sequence ID" value="NZ_CP065682.1"/>
</dbReference>
<name>A0A7T2TH41_9MICO</name>
<dbReference type="Pfam" id="PF12728">
    <property type="entry name" value="HTH_17"/>
    <property type="match status" value="1"/>
</dbReference>
<protein>
    <submittedName>
        <fullName evidence="2">Helix-turn-helix domain-containing protein</fullName>
    </submittedName>
</protein>
<dbReference type="GO" id="GO:0003677">
    <property type="term" value="F:DNA binding"/>
    <property type="evidence" value="ECO:0007669"/>
    <property type="project" value="InterPro"/>
</dbReference>
<organism evidence="2 3">
    <name type="scientific">Brevibacterium casei</name>
    <dbReference type="NCBI Taxonomy" id="33889"/>
    <lineage>
        <taxon>Bacteria</taxon>
        <taxon>Bacillati</taxon>
        <taxon>Actinomycetota</taxon>
        <taxon>Actinomycetes</taxon>
        <taxon>Micrococcales</taxon>
        <taxon>Brevibacteriaceae</taxon>
        <taxon>Brevibacterium</taxon>
    </lineage>
</organism>
<dbReference type="NCBIfam" id="TIGR01764">
    <property type="entry name" value="excise"/>
    <property type="match status" value="1"/>
</dbReference>
<dbReference type="InterPro" id="IPR041657">
    <property type="entry name" value="HTH_17"/>
</dbReference>
<feature type="domain" description="Helix-turn-helix" evidence="1">
    <location>
        <begin position="10"/>
        <end position="56"/>
    </location>
</feature>
<dbReference type="SUPFAM" id="SSF46955">
    <property type="entry name" value="Putative DNA-binding domain"/>
    <property type="match status" value="1"/>
</dbReference>
<evidence type="ECO:0000259" key="1">
    <source>
        <dbReference type="Pfam" id="PF12728"/>
    </source>
</evidence>